<dbReference type="RefSeq" id="WP_377820117.1">
    <property type="nucleotide sequence ID" value="NZ_JBHSWJ010000002.1"/>
</dbReference>
<comment type="caution">
    <text evidence="1">The sequence shown here is derived from an EMBL/GenBank/DDBJ whole genome shotgun (WGS) entry which is preliminary data.</text>
</comment>
<dbReference type="EMBL" id="JBHSWJ010000002">
    <property type="protein sequence ID" value="MFC6712646.1"/>
    <property type="molecule type" value="Genomic_DNA"/>
</dbReference>
<dbReference type="Proteomes" id="UP001596356">
    <property type="component" value="Unassembled WGS sequence"/>
</dbReference>
<reference evidence="2" key="1">
    <citation type="journal article" date="2019" name="Int. J. Syst. Evol. Microbiol.">
        <title>The Global Catalogue of Microorganisms (GCM) 10K type strain sequencing project: providing services to taxonomists for standard genome sequencing and annotation.</title>
        <authorList>
            <consortium name="The Broad Institute Genomics Platform"/>
            <consortium name="The Broad Institute Genome Sequencing Center for Infectious Disease"/>
            <person name="Wu L."/>
            <person name="Ma J."/>
        </authorList>
    </citation>
    <scope>NUCLEOTIDE SEQUENCE [LARGE SCALE GENOMIC DNA]</scope>
    <source>
        <strain evidence="2">NBRC 106593</strain>
    </source>
</reference>
<evidence type="ECO:0000313" key="2">
    <source>
        <dbReference type="Proteomes" id="UP001596356"/>
    </source>
</evidence>
<sequence length="53" mass="5353">MDTALAAYVSVADGTLPAGVALDAIAQLLEVDSLAAVVPQIRSLIADGFLIRG</sequence>
<evidence type="ECO:0000313" key="1">
    <source>
        <dbReference type="EMBL" id="MFC6712646.1"/>
    </source>
</evidence>
<organism evidence="1 2">
    <name type="scientific">Branchiibius cervicis</name>
    <dbReference type="NCBI Taxonomy" id="908252"/>
    <lineage>
        <taxon>Bacteria</taxon>
        <taxon>Bacillati</taxon>
        <taxon>Actinomycetota</taxon>
        <taxon>Actinomycetes</taxon>
        <taxon>Micrococcales</taxon>
        <taxon>Dermacoccaceae</taxon>
        <taxon>Branchiibius</taxon>
    </lineage>
</organism>
<proteinExistence type="predicted"/>
<accession>A0ABW2ANH6</accession>
<protein>
    <submittedName>
        <fullName evidence="1">Uncharacterized protein</fullName>
    </submittedName>
</protein>
<gene>
    <name evidence="1" type="ORF">ACFQBT_01770</name>
</gene>
<name>A0ABW2ANH6_9MICO</name>
<keyword evidence="2" id="KW-1185">Reference proteome</keyword>